<dbReference type="NCBIfam" id="TIGR01352">
    <property type="entry name" value="tonB_Cterm"/>
    <property type="match status" value="1"/>
</dbReference>
<keyword evidence="13" id="KW-1185">Reference proteome</keyword>
<accession>A0ABN1MSC4</accession>
<feature type="domain" description="TonB C-terminal" evidence="11">
    <location>
        <begin position="307"/>
        <end position="397"/>
    </location>
</feature>
<evidence type="ECO:0000256" key="9">
    <source>
        <dbReference type="ARBA" id="ARBA00023136"/>
    </source>
</evidence>
<dbReference type="Pfam" id="PF03544">
    <property type="entry name" value="TonB_C"/>
    <property type="match status" value="1"/>
</dbReference>
<evidence type="ECO:0000256" key="6">
    <source>
        <dbReference type="ARBA" id="ARBA00022692"/>
    </source>
</evidence>
<dbReference type="PANTHER" id="PTHR33446:SF2">
    <property type="entry name" value="PROTEIN TONB"/>
    <property type="match status" value="1"/>
</dbReference>
<feature type="transmembrane region" description="Helical" evidence="10">
    <location>
        <begin position="6"/>
        <end position="22"/>
    </location>
</feature>
<protein>
    <recommendedName>
        <fullName evidence="11">TonB C-terminal domain-containing protein</fullName>
    </recommendedName>
</protein>
<feature type="transmembrane region" description="Helical" evidence="10">
    <location>
        <begin position="258"/>
        <end position="278"/>
    </location>
</feature>
<evidence type="ECO:0000256" key="3">
    <source>
        <dbReference type="ARBA" id="ARBA00022448"/>
    </source>
</evidence>
<dbReference type="InterPro" id="IPR006260">
    <property type="entry name" value="TonB/TolA_C"/>
</dbReference>
<proteinExistence type="inferred from homology"/>
<evidence type="ECO:0000256" key="10">
    <source>
        <dbReference type="SAM" id="Phobius"/>
    </source>
</evidence>
<evidence type="ECO:0000256" key="7">
    <source>
        <dbReference type="ARBA" id="ARBA00022927"/>
    </source>
</evidence>
<comment type="subcellular location">
    <subcellularLocation>
        <location evidence="1">Cell inner membrane</location>
        <topology evidence="1">Single-pass membrane protein</topology>
        <orientation evidence="1">Periplasmic side</orientation>
    </subcellularLocation>
</comment>
<dbReference type="PANTHER" id="PTHR33446">
    <property type="entry name" value="PROTEIN TONB-RELATED"/>
    <property type="match status" value="1"/>
</dbReference>
<organism evidence="12 13">
    <name type="scientific">Wandonia haliotis</name>
    <dbReference type="NCBI Taxonomy" id="574963"/>
    <lineage>
        <taxon>Bacteria</taxon>
        <taxon>Pseudomonadati</taxon>
        <taxon>Bacteroidota</taxon>
        <taxon>Flavobacteriia</taxon>
        <taxon>Flavobacteriales</taxon>
        <taxon>Crocinitomicaceae</taxon>
        <taxon>Wandonia</taxon>
    </lineage>
</organism>
<dbReference type="Proteomes" id="UP001501126">
    <property type="component" value="Unassembled WGS sequence"/>
</dbReference>
<dbReference type="InterPro" id="IPR051045">
    <property type="entry name" value="TonB-dependent_transducer"/>
</dbReference>
<evidence type="ECO:0000259" key="11">
    <source>
        <dbReference type="PROSITE" id="PS52015"/>
    </source>
</evidence>
<comment type="similarity">
    <text evidence="2">Belongs to the TonB family.</text>
</comment>
<keyword evidence="7" id="KW-0653">Protein transport</keyword>
<gene>
    <name evidence="12" type="ORF">GCM10009118_26560</name>
</gene>
<keyword evidence="5" id="KW-0997">Cell inner membrane</keyword>
<dbReference type="RefSeq" id="WP_343788676.1">
    <property type="nucleotide sequence ID" value="NZ_BAAAFH010000022.1"/>
</dbReference>
<dbReference type="EMBL" id="BAAAFH010000022">
    <property type="protein sequence ID" value="GAA0876246.1"/>
    <property type="molecule type" value="Genomic_DNA"/>
</dbReference>
<evidence type="ECO:0000313" key="13">
    <source>
        <dbReference type="Proteomes" id="UP001501126"/>
    </source>
</evidence>
<evidence type="ECO:0000256" key="8">
    <source>
        <dbReference type="ARBA" id="ARBA00022989"/>
    </source>
</evidence>
<dbReference type="Pfam" id="PF05569">
    <property type="entry name" value="Peptidase_M56"/>
    <property type="match status" value="1"/>
</dbReference>
<keyword evidence="8 10" id="KW-1133">Transmembrane helix</keyword>
<comment type="caution">
    <text evidence="12">The sequence shown here is derived from an EMBL/GenBank/DDBJ whole genome shotgun (WGS) entry which is preliminary data.</text>
</comment>
<keyword evidence="9 10" id="KW-0472">Membrane</keyword>
<dbReference type="Gene3D" id="3.30.1150.10">
    <property type="match status" value="1"/>
</dbReference>
<name>A0ABN1MSC4_9FLAO</name>
<evidence type="ECO:0000256" key="5">
    <source>
        <dbReference type="ARBA" id="ARBA00022519"/>
    </source>
</evidence>
<dbReference type="InterPro" id="IPR037682">
    <property type="entry name" value="TonB_C"/>
</dbReference>
<keyword evidence="6 10" id="KW-0812">Transmembrane</keyword>
<dbReference type="InterPro" id="IPR008756">
    <property type="entry name" value="Peptidase_M56"/>
</dbReference>
<evidence type="ECO:0000256" key="1">
    <source>
        <dbReference type="ARBA" id="ARBA00004383"/>
    </source>
</evidence>
<reference evidence="12 13" key="1">
    <citation type="journal article" date="2019" name="Int. J. Syst. Evol. Microbiol.">
        <title>The Global Catalogue of Microorganisms (GCM) 10K type strain sequencing project: providing services to taxonomists for standard genome sequencing and annotation.</title>
        <authorList>
            <consortium name="The Broad Institute Genomics Platform"/>
            <consortium name="The Broad Institute Genome Sequencing Center for Infectious Disease"/>
            <person name="Wu L."/>
            <person name="Ma J."/>
        </authorList>
    </citation>
    <scope>NUCLEOTIDE SEQUENCE [LARGE SCALE GENOMIC DNA]</scope>
    <source>
        <strain evidence="12 13">JCM 16083</strain>
    </source>
</reference>
<sequence length="397" mass="45514">MMNNGITYILCFSFLVLLYNLLLAKRGLAKWDRFLLLSIPVLAYLPVGIQTLSISSDLSYQLTLPLFEVSPTTSSQSTSGTSFILPIIYLTGVLLSVSVLSYRLLRIVKLIRSSQFITQKKGIKIYHSTVNASFGRIVLIDPSATKEEQALILTHETLHIHKKHTIDRIISSLVQCFLWFNPFVYLWKKNIEVNHEYEVDEIMIRSENIEKYSSFLLQQMMKTSHPIQLSPFSQMSNFKTRIMRMYRKNSTTKKTGTILLYSMIPASLFFLSFGSYSFTFQENSPQTVETTPPDTIQVPDENPEFIGGQEALNQYLIKNIKYPEEMRKNNIEERVYVGFVINKDGSVSDVQIKRGNYEQFNQEAIRVISKMPAWNPGKKDGKPVKTQLVLPVLFALS</sequence>
<evidence type="ECO:0000313" key="12">
    <source>
        <dbReference type="EMBL" id="GAA0876246.1"/>
    </source>
</evidence>
<keyword evidence="3" id="KW-0813">Transport</keyword>
<evidence type="ECO:0000256" key="2">
    <source>
        <dbReference type="ARBA" id="ARBA00006555"/>
    </source>
</evidence>
<evidence type="ECO:0000256" key="4">
    <source>
        <dbReference type="ARBA" id="ARBA00022475"/>
    </source>
</evidence>
<dbReference type="PROSITE" id="PS52015">
    <property type="entry name" value="TONB_CTD"/>
    <property type="match status" value="1"/>
</dbReference>
<dbReference type="SUPFAM" id="SSF74653">
    <property type="entry name" value="TolA/TonB C-terminal domain"/>
    <property type="match status" value="1"/>
</dbReference>
<feature type="transmembrane region" description="Helical" evidence="10">
    <location>
        <begin position="83"/>
        <end position="105"/>
    </location>
</feature>
<keyword evidence="4" id="KW-1003">Cell membrane</keyword>
<feature type="transmembrane region" description="Helical" evidence="10">
    <location>
        <begin position="34"/>
        <end position="54"/>
    </location>
</feature>